<protein>
    <submittedName>
        <fullName evidence="11">Mutator-like transposase</fullName>
    </submittedName>
</protein>
<dbReference type="PROSITE" id="PS50158">
    <property type="entry name" value="ZF_CCHC"/>
    <property type="match status" value="1"/>
</dbReference>
<proteinExistence type="predicted"/>
<evidence type="ECO:0000259" key="9">
    <source>
        <dbReference type="PROSITE" id="PS50158"/>
    </source>
</evidence>
<evidence type="ECO:0000256" key="8">
    <source>
        <dbReference type="SAM" id="MobiDB-lite"/>
    </source>
</evidence>
<keyword evidence="4" id="KW-0862">Zinc</keyword>
<keyword evidence="2" id="KW-0479">Metal-binding</keyword>
<name>Q84R97_ORYSJ</name>
<evidence type="ECO:0000313" key="12">
    <source>
        <dbReference type="Proteomes" id="UP000000763"/>
    </source>
</evidence>
<dbReference type="Pfam" id="PF03108">
    <property type="entry name" value="DBD_Tnp_Mut"/>
    <property type="match status" value="1"/>
</dbReference>
<dbReference type="GO" id="GO:0008270">
    <property type="term" value="F:zinc ion binding"/>
    <property type="evidence" value="ECO:0007669"/>
    <property type="project" value="UniProtKB-KW"/>
</dbReference>
<dbReference type="AlphaFoldDB" id="Q84R97"/>
<dbReference type="PROSITE" id="PS50966">
    <property type="entry name" value="ZF_SWIM"/>
    <property type="match status" value="1"/>
</dbReference>
<feature type="region of interest" description="Disordered" evidence="8">
    <location>
        <begin position="172"/>
        <end position="286"/>
    </location>
</feature>
<keyword evidence="6" id="KW-0233">DNA recombination</keyword>
<dbReference type="InterPro" id="IPR001207">
    <property type="entry name" value="Transposase_mutator"/>
</dbReference>
<keyword evidence="5" id="KW-0238">DNA-binding</keyword>
<dbReference type="PROSITE" id="PS01007">
    <property type="entry name" value="TRANSPOSASE_MUTATOR"/>
    <property type="match status" value="1"/>
</dbReference>
<keyword evidence="3 7" id="KW-0863">Zinc-finger</keyword>
<sequence>MVATVGSSSRTTMERNDQGFLTAIIKVESYFTTSLLSQRTYVKGNNVKISIERDRYSMLALVDDVGENFNWGPNQYISFWKLGDVSTQSKVEITTDSQLLDWLDKGNQHGVVNIHAIVNDFGGPLQVEPSPTKRRCHPSVRYSIPCTPPLFTDLLVDATPLTLPESYNHLENSIQPVPSTQNESTTHPESTSHPDDEATSPIKKSAKKVVKKCAKRRSQADDDDEEVRDDEKEENEEEEPQLCPNCDPLEVDSESSYDSDAAASSDSEYDCDDLDDQIHDDDDNDSDLEHVFAYDFDNPCIDEGEVFADTTTCKEAVTHHAIIYDYSFETEKKDKHRFRAFCKKKEQGCKWRFHASTSKKYYGCKVKVNRPAHNCCSINKTGAAMATNSWVAERVIDWLKETPTLGASALKVKLEKKYKFTIGYDKVFRGKEKALEKIFGKWEDSFALLPTFREELLKAQPGSIVDIDTEIHEDQVCFRRLFIALKPCIDGFLQGCRPYIAMDSTHLTGKHRGQLAAAVAIDGNNWLFPVAFGVIEAETTESWTWFVQNLKNAIGNPPGLAISTDAGKGLERAVSDVYPTAEHRECMRHLWKNFKKQYHGPLFGENMWPAAKCYTSQQYNYHMNKIAEKSPEAIAYLKTNHPFFWSRSKFSELSKVDYINNNLSESFNNWVMKIKELHIVDLFDTLRQMIIDKFHLRSQLASKMEGRIIPSIIKTLNEQSKNLKDYNVVRSNCDDLAEVSVVSNKGVVWRHAVNLKAHTCSCRAWQVSGKPCNHALAFIGSLRFPDMNGYVDECYSVQRLRQTYAGIWNPMTSKNMWTFVDPGFKLMRPKLRRKPGRPRTHRIKASDESGCRKKRTCPECGDKGHFAKTCQGGPIASKSGNANDVSTRPPRARGKGKEKKGSVAASI</sequence>
<organism evidence="11 12">
    <name type="scientific">Oryza sativa subsp. japonica</name>
    <name type="common">Rice</name>
    <dbReference type="NCBI Taxonomy" id="39947"/>
    <lineage>
        <taxon>Eukaryota</taxon>
        <taxon>Viridiplantae</taxon>
        <taxon>Streptophyta</taxon>
        <taxon>Embryophyta</taxon>
        <taxon>Tracheophyta</taxon>
        <taxon>Spermatophyta</taxon>
        <taxon>Magnoliopsida</taxon>
        <taxon>Liliopsida</taxon>
        <taxon>Poales</taxon>
        <taxon>Poaceae</taxon>
        <taxon>BOP clade</taxon>
        <taxon>Oryzoideae</taxon>
        <taxon>Oryzeae</taxon>
        <taxon>Oryzinae</taxon>
        <taxon>Oryza</taxon>
        <taxon>Oryza sativa</taxon>
    </lineage>
</organism>
<keyword evidence="1" id="KW-0815">Transposition</keyword>
<dbReference type="Proteomes" id="UP000000763">
    <property type="component" value="Chromosome 3"/>
</dbReference>
<evidence type="ECO:0000259" key="10">
    <source>
        <dbReference type="PROSITE" id="PS50966"/>
    </source>
</evidence>
<feature type="compositionally biased region" description="Basic residues" evidence="8">
    <location>
        <begin position="204"/>
        <end position="217"/>
    </location>
</feature>
<feature type="compositionally biased region" description="Polar residues" evidence="8">
    <location>
        <begin position="172"/>
        <end position="189"/>
    </location>
</feature>
<reference evidence="12" key="2">
    <citation type="journal article" date="2008" name="Nucleic Acids Res.">
        <title>The rice annotation project database (RAP-DB): 2008 update.</title>
        <authorList>
            <consortium name="The rice annotation project (RAP)"/>
        </authorList>
    </citation>
    <scope>GENOME REANNOTATION</scope>
    <source>
        <strain evidence="12">cv. Nipponbare</strain>
    </source>
</reference>
<dbReference type="Pfam" id="PF10551">
    <property type="entry name" value="MULE"/>
    <property type="match status" value="1"/>
</dbReference>
<evidence type="ECO:0000256" key="1">
    <source>
        <dbReference type="ARBA" id="ARBA00022578"/>
    </source>
</evidence>
<feature type="compositionally biased region" description="Acidic residues" evidence="8">
    <location>
        <begin position="267"/>
        <end position="286"/>
    </location>
</feature>
<dbReference type="InterPro" id="IPR007527">
    <property type="entry name" value="Znf_SWIM"/>
</dbReference>
<dbReference type="GO" id="GO:0006313">
    <property type="term" value="P:DNA transposition"/>
    <property type="evidence" value="ECO:0007669"/>
    <property type="project" value="InterPro"/>
</dbReference>
<gene>
    <name evidence="11" type="primary">OSJNBb0041J20.4</name>
</gene>
<dbReference type="PANTHER" id="PTHR31973">
    <property type="entry name" value="POLYPROTEIN, PUTATIVE-RELATED"/>
    <property type="match status" value="1"/>
</dbReference>
<dbReference type="GO" id="GO:0004803">
    <property type="term" value="F:transposase activity"/>
    <property type="evidence" value="ECO:0007669"/>
    <property type="project" value="InterPro"/>
</dbReference>
<evidence type="ECO:0000256" key="4">
    <source>
        <dbReference type="ARBA" id="ARBA00022833"/>
    </source>
</evidence>
<dbReference type="InterPro" id="IPR006564">
    <property type="entry name" value="Znf_PMZ"/>
</dbReference>
<dbReference type="Pfam" id="PF04434">
    <property type="entry name" value="SWIM"/>
    <property type="match status" value="1"/>
</dbReference>
<dbReference type="InterPro" id="IPR001878">
    <property type="entry name" value="Znf_CCHC"/>
</dbReference>
<dbReference type="GO" id="GO:0003677">
    <property type="term" value="F:DNA binding"/>
    <property type="evidence" value="ECO:0007669"/>
    <property type="project" value="UniProtKB-KW"/>
</dbReference>
<evidence type="ECO:0000256" key="3">
    <source>
        <dbReference type="ARBA" id="ARBA00022771"/>
    </source>
</evidence>
<evidence type="ECO:0000256" key="7">
    <source>
        <dbReference type="PROSITE-ProRule" id="PRU00047"/>
    </source>
</evidence>
<dbReference type="SMART" id="SM00575">
    <property type="entry name" value="ZnF_PMZ"/>
    <property type="match status" value="1"/>
</dbReference>
<feature type="region of interest" description="Disordered" evidence="8">
    <location>
        <begin position="870"/>
        <end position="907"/>
    </location>
</feature>
<reference evidence="12" key="1">
    <citation type="journal article" date="2005" name="Nature">
        <title>The map-based sequence of the rice genome.</title>
        <authorList>
            <consortium name="International rice genome sequencing project (IRGSP)"/>
            <person name="Matsumoto T."/>
            <person name="Wu J."/>
            <person name="Kanamori H."/>
            <person name="Katayose Y."/>
            <person name="Fujisawa M."/>
            <person name="Namiki N."/>
            <person name="Mizuno H."/>
            <person name="Yamamoto K."/>
            <person name="Antonio B.A."/>
            <person name="Baba T."/>
            <person name="Sakata K."/>
            <person name="Nagamura Y."/>
            <person name="Aoki H."/>
            <person name="Arikawa K."/>
            <person name="Arita K."/>
            <person name="Bito T."/>
            <person name="Chiden Y."/>
            <person name="Fujitsuka N."/>
            <person name="Fukunaka R."/>
            <person name="Hamada M."/>
            <person name="Harada C."/>
            <person name="Hayashi A."/>
            <person name="Hijishita S."/>
            <person name="Honda M."/>
            <person name="Hosokawa S."/>
            <person name="Ichikawa Y."/>
            <person name="Idonuma A."/>
            <person name="Iijima M."/>
            <person name="Ikeda M."/>
            <person name="Ikeno M."/>
            <person name="Ito K."/>
            <person name="Ito S."/>
            <person name="Ito T."/>
            <person name="Ito Y."/>
            <person name="Ito Y."/>
            <person name="Iwabuchi A."/>
            <person name="Kamiya K."/>
            <person name="Karasawa W."/>
            <person name="Kurita K."/>
            <person name="Katagiri S."/>
            <person name="Kikuta A."/>
            <person name="Kobayashi H."/>
            <person name="Kobayashi N."/>
            <person name="Machita K."/>
            <person name="Maehara T."/>
            <person name="Masukawa M."/>
            <person name="Mizubayashi T."/>
            <person name="Mukai Y."/>
            <person name="Nagasaki H."/>
            <person name="Nagata Y."/>
            <person name="Naito S."/>
            <person name="Nakashima M."/>
            <person name="Nakama Y."/>
            <person name="Nakamichi Y."/>
            <person name="Nakamura M."/>
            <person name="Meguro A."/>
            <person name="Negishi M."/>
            <person name="Ohta I."/>
            <person name="Ohta T."/>
            <person name="Okamoto M."/>
            <person name="Ono N."/>
            <person name="Saji S."/>
            <person name="Sakaguchi M."/>
            <person name="Sakai K."/>
            <person name="Shibata M."/>
            <person name="Shimokawa T."/>
            <person name="Song J."/>
            <person name="Takazaki Y."/>
            <person name="Terasawa K."/>
            <person name="Tsugane M."/>
            <person name="Tsuji K."/>
            <person name="Ueda S."/>
            <person name="Waki K."/>
            <person name="Yamagata H."/>
            <person name="Yamamoto M."/>
            <person name="Yamamoto S."/>
            <person name="Yamane H."/>
            <person name="Yoshiki S."/>
            <person name="Yoshihara R."/>
            <person name="Yukawa K."/>
            <person name="Zhong H."/>
            <person name="Yano M."/>
            <person name="Yuan Q."/>
            <person name="Ouyang S."/>
            <person name="Liu J."/>
            <person name="Jones K.M."/>
            <person name="Gansberger K."/>
            <person name="Moffat K."/>
            <person name="Hill J."/>
            <person name="Bera J."/>
            <person name="Fadrosh D."/>
            <person name="Jin S."/>
            <person name="Johri S."/>
            <person name="Kim M."/>
            <person name="Overton L."/>
            <person name="Reardon M."/>
            <person name="Tsitrin T."/>
            <person name="Vuong H."/>
            <person name="Weaver B."/>
            <person name="Ciecko A."/>
            <person name="Tallon L."/>
            <person name="Jackson J."/>
            <person name="Pai G."/>
            <person name="Aken S.V."/>
            <person name="Utterback T."/>
            <person name="Reidmuller S."/>
            <person name="Feldblyum T."/>
            <person name="Hsiao J."/>
            <person name="Zismann V."/>
            <person name="Iobst S."/>
            <person name="de Vazeille A.R."/>
            <person name="Buell C.R."/>
            <person name="Ying K."/>
            <person name="Li Y."/>
            <person name="Lu T."/>
            <person name="Huang Y."/>
            <person name="Zhao Q."/>
            <person name="Feng Q."/>
            <person name="Zhang L."/>
            <person name="Zhu J."/>
            <person name="Weng Q."/>
            <person name="Mu J."/>
            <person name="Lu Y."/>
            <person name="Fan D."/>
            <person name="Liu Y."/>
            <person name="Guan J."/>
            <person name="Zhang Y."/>
            <person name="Yu S."/>
            <person name="Liu X."/>
            <person name="Zhang Y."/>
            <person name="Hong G."/>
            <person name="Han B."/>
            <person name="Choisne N."/>
            <person name="Demange N."/>
            <person name="Orjeda G."/>
            <person name="Samain S."/>
            <person name="Cattolico L."/>
            <person name="Pelletier E."/>
            <person name="Couloux A."/>
            <person name="Segurens B."/>
            <person name="Wincker P."/>
            <person name="D'Hont A."/>
            <person name="Scarpelli C."/>
            <person name="Weissenbach J."/>
            <person name="Salanoubat M."/>
            <person name="Quetier F."/>
            <person name="Yu Y."/>
            <person name="Kim H.R."/>
            <person name="Rambo T."/>
            <person name="Currie J."/>
            <person name="Collura K."/>
            <person name="Luo M."/>
            <person name="Yang T."/>
            <person name="Ammiraju J.S.S."/>
            <person name="Engler F."/>
            <person name="Soderlund C."/>
            <person name="Wing R.A."/>
            <person name="Palmer L.E."/>
            <person name="de la Bastide M."/>
            <person name="Spiegel L."/>
            <person name="Nascimento L."/>
            <person name="Zutavern T."/>
            <person name="O'Shaughnessy A."/>
            <person name="Dike S."/>
            <person name="Dedhia N."/>
            <person name="Preston R."/>
            <person name="Balija V."/>
            <person name="McCombie W.R."/>
            <person name="Chow T."/>
            <person name="Chen H."/>
            <person name="Chung M."/>
            <person name="Chen C."/>
            <person name="Shaw J."/>
            <person name="Wu H."/>
            <person name="Hsiao K."/>
            <person name="Chao Y."/>
            <person name="Chu M."/>
            <person name="Cheng C."/>
            <person name="Hour A."/>
            <person name="Lee P."/>
            <person name="Lin S."/>
            <person name="Lin Y."/>
            <person name="Liou J."/>
            <person name="Liu S."/>
            <person name="Hsing Y."/>
            <person name="Raghuvanshi S."/>
            <person name="Mohanty A."/>
            <person name="Bharti A.K."/>
            <person name="Gaur A."/>
            <person name="Gupta V."/>
            <person name="Kumar D."/>
            <person name="Ravi V."/>
            <person name="Vij S."/>
            <person name="Kapur A."/>
            <person name="Khurana P."/>
            <person name="Khurana P."/>
            <person name="Khurana J.P."/>
            <person name="Tyagi A.K."/>
            <person name="Gaikwad K."/>
            <person name="Singh A."/>
            <person name="Dalal V."/>
            <person name="Srivastava S."/>
            <person name="Dixit A."/>
            <person name="Pal A.K."/>
            <person name="Ghazi I.A."/>
            <person name="Yadav M."/>
            <person name="Pandit A."/>
            <person name="Bhargava A."/>
            <person name="Sureshbabu K."/>
            <person name="Batra K."/>
            <person name="Sharma T.R."/>
            <person name="Mohapatra T."/>
            <person name="Singh N.K."/>
            <person name="Messing J."/>
            <person name="Nelson A.B."/>
            <person name="Fuks G."/>
            <person name="Kavchok S."/>
            <person name="Keizer G."/>
            <person name="Linton E."/>
            <person name="Llaca V."/>
            <person name="Song R."/>
            <person name="Tanyolac B."/>
            <person name="Young S."/>
            <person name="Ho-Il K."/>
            <person name="Hahn J.H."/>
            <person name="Sangsakoo G."/>
            <person name="Vanavichit A."/>
            <person name="de Mattos Luiz.A.T."/>
            <person name="Zimmer P.D."/>
            <person name="Malone G."/>
            <person name="Dellagostin O."/>
            <person name="de Oliveira A.C."/>
            <person name="Bevan M."/>
            <person name="Bancroft I."/>
            <person name="Minx P."/>
            <person name="Cordum H."/>
            <person name="Wilson R."/>
            <person name="Cheng Z."/>
            <person name="Jin W."/>
            <person name="Jiang J."/>
            <person name="Leong S.A."/>
            <person name="Iwama H."/>
            <person name="Gojobori T."/>
            <person name="Itoh T."/>
            <person name="Niimura Y."/>
            <person name="Fujii Y."/>
            <person name="Habara T."/>
            <person name="Sakai H."/>
            <person name="Sato Y."/>
            <person name="Wilson G."/>
            <person name="Kumar K."/>
            <person name="McCouch S."/>
            <person name="Juretic N."/>
            <person name="Hoen D."/>
            <person name="Wright S."/>
            <person name="Bruskiewich R."/>
            <person name="Bureau T."/>
            <person name="Miyao A."/>
            <person name="Hirochika H."/>
            <person name="Nishikawa T."/>
            <person name="Kadowaki K."/>
            <person name="Sugiura M."/>
            <person name="Burr B."/>
            <person name="Sasaki T."/>
        </authorList>
    </citation>
    <scope>NUCLEOTIDE SEQUENCE [LARGE SCALE GENOMIC DNA]</scope>
    <source>
        <strain evidence="12">cv. Nipponbare</strain>
    </source>
</reference>
<evidence type="ECO:0000313" key="11">
    <source>
        <dbReference type="EMBL" id="AAP03357.1"/>
    </source>
</evidence>
<dbReference type="InterPro" id="IPR004332">
    <property type="entry name" value="Transposase_MuDR"/>
</dbReference>
<dbReference type="InterPro" id="IPR018289">
    <property type="entry name" value="MULE_transposase_dom"/>
</dbReference>
<feature type="domain" description="SWIM-type" evidence="10">
    <location>
        <begin position="751"/>
        <end position="783"/>
    </location>
</feature>
<feature type="domain" description="CCHC-type" evidence="9">
    <location>
        <begin position="857"/>
        <end position="870"/>
    </location>
</feature>
<accession>Q84R97</accession>
<evidence type="ECO:0000256" key="5">
    <source>
        <dbReference type="ARBA" id="ARBA00023125"/>
    </source>
</evidence>
<dbReference type="EMBL" id="AC118134">
    <property type="protein sequence ID" value="AAP03357.1"/>
    <property type="molecule type" value="Genomic_DNA"/>
</dbReference>
<feature type="compositionally biased region" description="Acidic residues" evidence="8">
    <location>
        <begin position="221"/>
        <end position="240"/>
    </location>
</feature>
<evidence type="ECO:0000256" key="2">
    <source>
        <dbReference type="ARBA" id="ARBA00022723"/>
    </source>
</evidence>
<evidence type="ECO:0000256" key="6">
    <source>
        <dbReference type="ARBA" id="ARBA00023172"/>
    </source>
</evidence>
<dbReference type="PANTHER" id="PTHR31973:SF195">
    <property type="entry name" value="MUDR FAMILY TRANSPOSASE"/>
    <property type="match status" value="1"/>
</dbReference>